<proteinExistence type="predicted"/>
<feature type="region of interest" description="Disordered" evidence="2">
    <location>
        <begin position="537"/>
        <end position="561"/>
    </location>
</feature>
<dbReference type="AlphaFoldDB" id="A0A8J4KXJ0"/>
<dbReference type="GO" id="GO:1902412">
    <property type="term" value="P:regulation of mitotic cytokinesis"/>
    <property type="evidence" value="ECO:0007669"/>
    <property type="project" value="TreeGrafter"/>
</dbReference>
<dbReference type="GO" id="GO:0000281">
    <property type="term" value="P:mitotic cytokinesis"/>
    <property type="evidence" value="ECO:0007669"/>
    <property type="project" value="InterPro"/>
</dbReference>
<dbReference type="GO" id="GO:0090307">
    <property type="term" value="P:mitotic spindle assembly"/>
    <property type="evidence" value="ECO:0007669"/>
    <property type="project" value="TreeGrafter"/>
</dbReference>
<feature type="region of interest" description="Disordered" evidence="2">
    <location>
        <begin position="94"/>
        <end position="298"/>
    </location>
</feature>
<name>A0A8J4KXJ0_EUDCH</name>
<sequence length="657" mass="74676">LQEAISAHAAKEQTAEYSDDFESDEDGMLNGIGEELNESNSGAENTKKSVAVESSLSGDDASQKAADLENEAADDLTLSFHEKKLQRLMLLESENIQDDRKDGEEECLENQNEGDDRKDNEECSAAEEVPCDNSESDRGNDLPICELQKKRNQEESKPIPKPRVHKTRNASASDGCYKPLPQPRSMLRKSGPVEDNELNRSEGKITSRNGLSSFSAPSSLTTLNAQATPKKKLLAESPGPEGPWLESTSPPFSVNFTSHNEKSGDSNLLMCGEAPPAKDRKISTSDLKLEDNSRKSPSVTEVMVTTVYGKTKKLENSTDDSSDETVKIVEGQIVTDTVQEVSVDDQSEHGEAKNTSEDSAKEHYLVSATINGKVINMFVSWYFYRSLSSAHLKKKAKAVPSATPISSQYLGTLKVLEDKRVQKNSTKFDKADSLRAAVFQNWLEKKRVFLLELKRIEKKKAENLRNDTEKKEAVKREEAIASFEAWKKKKGREAKKLSEKKKLEELKTKKTAEQNEEKTEAAQKAFEKWKARKAEYLREQSRKEKQSERIRKKKEEELVAEKKRDSVSAVEKWNEKKEEYMKQKKVEKILERRKQEIQQAKKEEKNKKAMEEYERWLEKKEKREQFEKKQKKLQAVHGDEAPPPWSPPGKVTYSRNY</sequence>
<evidence type="ECO:0000313" key="4">
    <source>
        <dbReference type="Proteomes" id="UP000716595"/>
    </source>
</evidence>
<feature type="coiled-coil region" evidence="1">
    <location>
        <begin position="583"/>
        <end position="619"/>
    </location>
</feature>
<dbReference type="PANTHER" id="PTHR14739">
    <property type="entry name" value="MICROTUBULE-ASSOCIATED PROTEIN 9"/>
    <property type="match status" value="1"/>
</dbReference>
<feature type="region of interest" description="Disordered" evidence="2">
    <location>
        <begin position="625"/>
        <end position="657"/>
    </location>
</feature>
<dbReference type="GO" id="GO:0000235">
    <property type="term" value="C:astral microtubule"/>
    <property type="evidence" value="ECO:0007669"/>
    <property type="project" value="TreeGrafter"/>
</dbReference>
<dbReference type="GO" id="GO:0008017">
    <property type="term" value="F:microtubule binding"/>
    <property type="evidence" value="ECO:0007669"/>
    <property type="project" value="TreeGrafter"/>
</dbReference>
<dbReference type="PANTHER" id="PTHR14739:SF9">
    <property type="entry name" value="MICROTUBULE-ASSOCIATED PROTEIN 9"/>
    <property type="match status" value="1"/>
</dbReference>
<dbReference type="InterPro" id="IPR026106">
    <property type="entry name" value="MAP9"/>
</dbReference>
<dbReference type="Proteomes" id="UP000716595">
    <property type="component" value="Unassembled WGS sequence"/>
</dbReference>
<protein>
    <submittedName>
        <fullName evidence="3">Microtubule-associated protein 9</fullName>
    </submittedName>
</protein>
<comment type="caution">
    <text evidence="3">The sequence shown here is derived from an EMBL/GenBank/DDBJ whole genome shotgun (WGS) entry which is preliminary data.</text>
</comment>
<evidence type="ECO:0000256" key="1">
    <source>
        <dbReference type="SAM" id="Coils"/>
    </source>
</evidence>
<feature type="non-terminal residue" evidence="3">
    <location>
        <position position="657"/>
    </location>
</feature>
<feature type="compositionally biased region" description="Basic and acidic residues" evidence="2">
    <location>
        <begin position="276"/>
        <end position="294"/>
    </location>
</feature>
<feature type="compositionally biased region" description="Acidic residues" evidence="2">
    <location>
        <begin position="17"/>
        <end position="27"/>
    </location>
</feature>
<reference evidence="3" key="1">
    <citation type="journal article" date="2019" name="Gigascience">
        <title>High-coverage genomes to elucidate the evolution of penguins.</title>
        <authorList>
            <person name="Pan H."/>
            <person name="Cole T.L."/>
            <person name="Bi X."/>
            <person name="Fang M."/>
            <person name="Zhou C."/>
            <person name="Yang Z."/>
            <person name="Ksepka D.T."/>
            <person name="Hart T."/>
            <person name="Bouzat J.L."/>
            <person name="Argilla L.S."/>
            <person name="Bertelsen M.F."/>
            <person name="Boersma P.D."/>
            <person name="Bost C.A."/>
            <person name="Cherel Y."/>
            <person name="Dann P."/>
            <person name="Fiddaman S.R."/>
            <person name="Howard P."/>
            <person name="Labuschagne K."/>
            <person name="Mattern T."/>
            <person name="Miller G."/>
            <person name="Parker P."/>
            <person name="Phillips R.A."/>
            <person name="Quillfeldt P."/>
            <person name="Ryan P.G."/>
            <person name="Taylor H."/>
            <person name="Thompson D.R."/>
            <person name="Young M.J."/>
            <person name="Ellegaard M.R."/>
            <person name="Gilbert M.T.P."/>
            <person name="Sinding M.S."/>
            <person name="Pacheco G."/>
            <person name="Shepherd L.D."/>
            <person name="Tennyson A.J.D."/>
            <person name="Grosser S."/>
            <person name="Kay E."/>
            <person name="Nupen L.J."/>
            <person name="Ellenberg U."/>
            <person name="Houston D.M."/>
            <person name="Reeve A.H."/>
            <person name="Johnson K."/>
            <person name="Masello J.F."/>
            <person name="Stracke T."/>
            <person name="McKinlay B."/>
            <person name="Borboroglu P.G."/>
            <person name="Zhang D.X."/>
            <person name="Zhang G."/>
        </authorList>
    </citation>
    <scope>NUCLEOTIDE SEQUENCE</scope>
    <source>
        <strain evidence="3">RH 110-1</strain>
    </source>
</reference>
<dbReference type="EMBL" id="VULL01001051">
    <property type="protein sequence ID" value="KAF1651248.1"/>
    <property type="molecule type" value="Genomic_DNA"/>
</dbReference>
<feature type="compositionally biased region" description="Basic and acidic residues" evidence="2">
    <location>
        <begin position="147"/>
        <end position="158"/>
    </location>
</feature>
<evidence type="ECO:0000313" key="3">
    <source>
        <dbReference type="EMBL" id="KAF1651248.1"/>
    </source>
</evidence>
<feature type="compositionally biased region" description="Polar residues" evidence="2">
    <location>
        <begin position="206"/>
        <end position="227"/>
    </location>
</feature>
<gene>
    <name evidence="3" type="primary">MAP9</name>
    <name evidence="3" type="ORF">FQV12_0002023</name>
</gene>
<keyword evidence="4" id="KW-1185">Reference proteome</keyword>
<feature type="region of interest" description="Disordered" evidence="2">
    <location>
        <begin position="1"/>
        <end position="68"/>
    </location>
</feature>
<accession>A0A8J4KXJ0</accession>
<organism evidence="3 4">
    <name type="scientific">Eudyptes chrysocome</name>
    <name type="common">Western rockhopper penguin</name>
    <name type="synonym">Aptenodytes chrysocome</name>
    <dbReference type="NCBI Taxonomy" id="79626"/>
    <lineage>
        <taxon>Eukaryota</taxon>
        <taxon>Metazoa</taxon>
        <taxon>Chordata</taxon>
        <taxon>Craniata</taxon>
        <taxon>Vertebrata</taxon>
        <taxon>Euteleostomi</taxon>
        <taxon>Archelosauria</taxon>
        <taxon>Archosauria</taxon>
        <taxon>Dinosauria</taxon>
        <taxon>Saurischia</taxon>
        <taxon>Theropoda</taxon>
        <taxon>Coelurosauria</taxon>
        <taxon>Aves</taxon>
        <taxon>Neognathae</taxon>
        <taxon>Neoaves</taxon>
        <taxon>Aequornithes</taxon>
        <taxon>Sphenisciformes</taxon>
        <taxon>Spheniscidae</taxon>
        <taxon>Eudyptes</taxon>
    </lineage>
</organism>
<feature type="non-terminal residue" evidence="3">
    <location>
        <position position="1"/>
    </location>
</feature>
<feature type="compositionally biased region" description="Polar residues" evidence="2">
    <location>
        <begin position="246"/>
        <end position="258"/>
    </location>
</feature>
<evidence type="ECO:0000256" key="2">
    <source>
        <dbReference type="SAM" id="MobiDB-lite"/>
    </source>
</evidence>
<keyword evidence="1" id="KW-0175">Coiled coil</keyword>